<keyword evidence="3" id="KW-1185">Reference proteome</keyword>
<sequence length="641" mass="72506">MYPRFVKEATECSAACAAELKAKNVKKYEKKDNHTKGRDANKKDNHTKGDDTNKKRKHEGSAKDEANAKVASYRASIRTARGVVQDLGEKACAASGGLVELSRVREDHSERDGHRILTEHKLALPIPISPLQKTPGTRYSGEIGFLRLRDWLQFMADYNCLHILVGLERPDRSREKAILGEFWRLYRQLHPSHELWHLCDTGVIADLTGCYPMLLHGDEGRGKKRSPFLVLAWHSYIGKGTHLSNELRKKKTYLQMRLNYAGNTHTHRFITGALPKMTKDNVAYQDLVRAISEDICDLTHKGITDSEGNRFYAVCLQVVGDWQFLAKCGNLSRSFANVEKRPRGVSSVCRGICHLCKAGQQDVPFEDFRPGDVPKWKQTLFTEPGWDRDKVPAMACIPHILHCPEAIFAYDMWHCYHLGVAKTFLAGVLALMSDCMIGSSIDLRFEVLSNQFLDWADAQHQTSYLQGITKETIGWPDRSTYANGQWSKGHISTCLGKFVKHWLETEDLAGQPLLQKSFEAIECIDACIDELYGSDLWLKSERALSIGLQGERFLHCYMNLATMCFNQGIFLFPYMPKAHPLAHVFAELISHGRNPALKWTKISSDVKAELLAGWGHHKLCSEFYNVPFSLRIIIGRSVGTL</sequence>
<gene>
    <name evidence="2" type="ORF">CCMP2556_LOCUS38234</name>
</gene>
<name>A0ABP0PRE9_9DINO</name>
<dbReference type="Proteomes" id="UP001642484">
    <property type="component" value="Unassembled WGS sequence"/>
</dbReference>
<evidence type="ECO:0000313" key="2">
    <source>
        <dbReference type="EMBL" id="CAK9077539.1"/>
    </source>
</evidence>
<feature type="compositionally biased region" description="Basic and acidic residues" evidence="1">
    <location>
        <begin position="23"/>
        <end position="67"/>
    </location>
</feature>
<organism evidence="2 3">
    <name type="scientific">Durusdinium trenchii</name>
    <dbReference type="NCBI Taxonomy" id="1381693"/>
    <lineage>
        <taxon>Eukaryota</taxon>
        <taxon>Sar</taxon>
        <taxon>Alveolata</taxon>
        <taxon>Dinophyceae</taxon>
        <taxon>Suessiales</taxon>
        <taxon>Symbiodiniaceae</taxon>
        <taxon>Durusdinium</taxon>
    </lineage>
</organism>
<accession>A0ABP0PRE9</accession>
<reference evidence="2 3" key="1">
    <citation type="submission" date="2024-02" db="EMBL/GenBank/DDBJ databases">
        <authorList>
            <person name="Chen Y."/>
            <person name="Shah S."/>
            <person name="Dougan E. K."/>
            <person name="Thang M."/>
            <person name="Chan C."/>
        </authorList>
    </citation>
    <scope>NUCLEOTIDE SEQUENCE [LARGE SCALE GENOMIC DNA]</scope>
</reference>
<evidence type="ECO:0000313" key="3">
    <source>
        <dbReference type="Proteomes" id="UP001642484"/>
    </source>
</evidence>
<evidence type="ECO:0000256" key="1">
    <source>
        <dbReference type="SAM" id="MobiDB-lite"/>
    </source>
</evidence>
<protein>
    <submittedName>
        <fullName evidence="2">Uncharacterized protein</fullName>
    </submittedName>
</protein>
<comment type="caution">
    <text evidence="2">The sequence shown here is derived from an EMBL/GenBank/DDBJ whole genome shotgun (WGS) entry which is preliminary data.</text>
</comment>
<dbReference type="EMBL" id="CAXAMN010023428">
    <property type="protein sequence ID" value="CAK9077539.1"/>
    <property type="molecule type" value="Genomic_DNA"/>
</dbReference>
<feature type="region of interest" description="Disordered" evidence="1">
    <location>
        <begin position="23"/>
        <end position="68"/>
    </location>
</feature>
<proteinExistence type="predicted"/>